<reference evidence="2 3" key="1">
    <citation type="journal article" date="2019" name="Nat. Ecol. Evol.">
        <title>Megaphylogeny resolves global patterns of mushroom evolution.</title>
        <authorList>
            <person name="Varga T."/>
            <person name="Krizsan K."/>
            <person name="Foldi C."/>
            <person name="Dima B."/>
            <person name="Sanchez-Garcia M."/>
            <person name="Sanchez-Ramirez S."/>
            <person name="Szollosi G.J."/>
            <person name="Szarkandi J.G."/>
            <person name="Papp V."/>
            <person name="Albert L."/>
            <person name="Andreopoulos W."/>
            <person name="Angelini C."/>
            <person name="Antonin V."/>
            <person name="Barry K.W."/>
            <person name="Bougher N.L."/>
            <person name="Buchanan P."/>
            <person name="Buyck B."/>
            <person name="Bense V."/>
            <person name="Catcheside P."/>
            <person name="Chovatia M."/>
            <person name="Cooper J."/>
            <person name="Damon W."/>
            <person name="Desjardin D."/>
            <person name="Finy P."/>
            <person name="Geml J."/>
            <person name="Haridas S."/>
            <person name="Hughes K."/>
            <person name="Justo A."/>
            <person name="Karasinski D."/>
            <person name="Kautmanova I."/>
            <person name="Kiss B."/>
            <person name="Kocsube S."/>
            <person name="Kotiranta H."/>
            <person name="LaButti K.M."/>
            <person name="Lechner B.E."/>
            <person name="Liimatainen K."/>
            <person name="Lipzen A."/>
            <person name="Lukacs Z."/>
            <person name="Mihaltcheva S."/>
            <person name="Morgado L.N."/>
            <person name="Niskanen T."/>
            <person name="Noordeloos M.E."/>
            <person name="Ohm R.A."/>
            <person name="Ortiz-Santana B."/>
            <person name="Ovrebo C."/>
            <person name="Racz N."/>
            <person name="Riley R."/>
            <person name="Savchenko A."/>
            <person name="Shiryaev A."/>
            <person name="Soop K."/>
            <person name="Spirin V."/>
            <person name="Szebenyi C."/>
            <person name="Tomsovsky M."/>
            <person name="Tulloss R.E."/>
            <person name="Uehling J."/>
            <person name="Grigoriev I.V."/>
            <person name="Vagvolgyi C."/>
            <person name="Papp T."/>
            <person name="Martin F.M."/>
            <person name="Miettinen O."/>
            <person name="Hibbett D.S."/>
            <person name="Nagy L.G."/>
        </authorList>
    </citation>
    <scope>NUCLEOTIDE SEQUENCE [LARGE SCALE GENOMIC DNA]</scope>
    <source>
        <strain evidence="2 3">HHB13444</strain>
    </source>
</reference>
<evidence type="ECO:0000256" key="1">
    <source>
        <dbReference type="SAM" id="MobiDB-lite"/>
    </source>
</evidence>
<sequence>MAVDPRTPIPLPGGMQPAQLPLSTTTPSLCAAYATSELTPPLQNRLLRVSNSLPHPRNHYLVPTIQPTRTSSCRGKARTGATGARKASSAKRLSYRTTRPRTIRARVLGGATGDGRACVL</sequence>
<keyword evidence="3" id="KW-1185">Reference proteome</keyword>
<dbReference type="Proteomes" id="UP000308197">
    <property type="component" value="Unassembled WGS sequence"/>
</dbReference>
<feature type="region of interest" description="Disordered" evidence="1">
    <location>
        <begin position="53"/>
        <end position="96"/>
    </location>
</feature>
<dbReference type="EMBL" id="ML211344">
    <property type="protein sequence ID" value="TFK84072.1"/>
    <property type="molecule type" value="Genomic_DNA"/>
</dbReference>
<organism evidence="2 3">
    <name type="scientific">Polyporus arcularius HHB13444</name>
    <dbReference type="NCBI Taxonomy" id="1314778"/>
    <lineage>
        <taxon>Eukaryota</taxon>
        <taxon>Fungi</taxon>
        <taxon>Dikarya</taxon>
        <taxon>Basidiomycota</taxon>
        <taxon>Agaricomycotina</taxon>
        <taxon>Agaricomycetes</taxon>
        <taxon>Polyporales</taxon>
        <taxon>Polyporaceae</taxon>
        <taxon>Polyporus</taxon>
    </lineage>
</organism>
<dbReference type="AlphaFoldDB" id="A0A5C3P4C7"/>
<proteinExistence type="predicted"/>
<dbReference type="InParanoid" id="A0A5C3P4C7"/>
<protein>
    <submittedName>
        <fullName evidence="2">Uncharacterized protein</fullName>
    </submittedName>
</protein>
<name>A0A5C3P4C7_9APHY</name>
<feature type="region of interest" description="Disordered" evidence="1">
    <location>
        <begin position="1"/>
        <end position="20"/>
    </location>
</feature>
<evidence type="ECO:0000313" key="2">
    <source>
        <dbReference type="EMBL" id="TFK84072.1"/>
    </source>
</evidence>
<gene>
    <name evidence="2" type="ORF">K466DRAFT_589226</name>
</gene>
<accession>A0A5C3P4C7</accession>
<evidence type="ECO:0000313" key="3">
    <source>
        <dbReference type="Proteomes" id="UP000308197"/>
    </source>
</evidence>